<dbReference type="GO" id="GO:0016787">
    <property type="term" value="F:hydrolase activity"/>
    <property type="evidence" value="ECO:0007669"/>
    <property type="project" value="UniProtKB-KW"/>
</dbReference>
<accession>A0A9X9JN03</accession>
<gene>
    <name evidence="1" type="ORF">IVIADoCa5_48</name>
</gene>
<evidence type="ECO:0000313" key="1">
    <source>
        <dbReference type="EMBL" id="UYA98718.1"/>
    </source>
</evidence>
<dbReference type="EMBL" id="ON932079">
    <property type="protein sequence ID" value="UYA98718.1"/>
    <property type="molecule type" value="Genomic_DNA"/>
</dbReference>
<protein>
    <submittedName>
        <fullName evidence="1">HAD superfamily hydrolase</fullName>
    </submittedName>
</protein>
<keyword evidence="2" id="KW-1185">Reference proteome</keyword>
<dbReference type="Pfam" id="PF01503">
    <property type="entry name" value="PRA-PH"/>
    <property type="match status" value="1"/>
</dbReference>
<dbReference type="Gene3D" id="1.10.3420.10">
    <property type="entry name" value="putative ntp pyrophosphohydrolase like domain"/>
    <property type="match status" value="1"/>
</dbReference>
<organism evidence="1 2">
    <name type="scientific">Xanthomonas phage vB_Xar_IVIA-DoCa5</name>
    <dbReference type="NCBI Taxonomy" id="2975532"/>
    <lineage>
        <taxon>Viruses</taxon>
        <taxon>Duplodnaviria</taxon>
        <taxon>Heunggongvirae</taxon>
        <taxon>Uroviricota</taxon>
        <taxon>Caudoviricetes</taxon>
        <taxon>Mesyanzhinovviridae</taxon>
        <taxon>Bradleyvirinae</taxon>
        <taxon>Docaquintavirus</taxon>
        <taxon>Docaquintavirus doca5</taxon>
    </lineage>
</organism>
<sequence>MDDTLDLSSREAFAAALVARMLGKVEQFNADVVGLPIPQTPTVLSAERHNWAITALKEELDEFTAAVHEGDVLEAADALIDLTYFALGRLVEMGVPAQAVFDGVQHANMTKQKGELSKRPGSLGHDAIKPEGWMPPDHSFLLCFNISDVVELQHLRQQEATRESISPVWLELQELREAKGQDYNDVPGGRDAYFPFGHLSYAHMIHTKNLRLQSLLGAMQKGRPVNFEGIYDTVKDLVNYGTYYAEAIRDGRLEVKS</sequence>
<dbReference type="InterPro" id="IPR021130">
    <property type="entry name" value="PRib-ATP_PPHydrolase-like"/>
</dbReference>
<name>A0A9X9JN03_9CAUD</name>
<reference evidence="1" key="1">
    <citation type="submission" date="2022-07" db="EMBL/GenBank/DDBJ databases">
        <title>Comparative analysis of new lytic phages for the biological control of phytopathogenic Xanthomonas spp.</title>
        <authorList>
            <person name="Domingo-Calap M.L."/>
            <person name="Bernabeu-Gimeno M."/>
            <person name="Aure C.M."/>
            <person name="Marco-Noales E."/>
            <person name="Domingo-Calap P."/>
        </authorList>
    </citation>
    <scope>NUCLEOTIDE SEQUENCE</scope>
</reference>
<proteinExistence type="predicted"/>
<dbReference type="InterPro" id="IPR023292">
    <property type="entry name" value="NTP_PyroPHydrolase-like_dom_sf"/>
</dbReference>
<keyword evidence="1" id="KW-0378">Hydrolase</keyword>
<evidence type="ECO:0000313" key="2">
    <source>
        <dbReference type="Proteomes" id="UP001164549"/>
    </source>
</evidence>
<dbReference type="Proteomes" id="UP001164549">
    <property type="component" value="Segment"/>
</dbReference>